<evidence type="ECO:0000256" key="2">
    <source>
        <dbReference type="SAM" id="Phobius"/>
    </source>
</evidence>
<feature type="transmembrane region" description="Helical" evidence="2">
    <location>
        <begin position="315"/>
        <end position="333"/>
    </location>
</feature>
<feature type="compositionally biased region" description="Low complexity" evidence="1">
    <location>
        <begin position="35"/>
        <end position="58"/>
    </location>
</feature>
<keyword evidence="4" id="KW-1185">Reference proteome</keyword>
<dbReference type="EMBL" id="CAWUHC010000001">
    <property type="protein sequence ID" value="CAK7208763.1"/>
    <property type="molecule type" value="Genomic_DNA"/>
</dbReference>
<dbReference type="Proteomes" id="UP001642406">
    <property type="component" value="Unassembled WGS sequence"/>
</dbReference>
<sequence length="529" mass="59000">MDIFRNARQNFLRRQAEAEQADLERQEARGREAAQRPAQPEMQQQQQQQRQDPSQTARSSPVSTVLRRFADLPRPSMPSFGRQSGNNTAPRPTSSHYTESQHPDDEIVSPKTPQFALGMPPMPSTRLHLPNLQRTWTRGSSGPPTRPGTAIAVSMGNMGPARPSADITEPVPAYPAQHFHSRSQSSSEESLGDDGSRRDRRRRHFEGADPAEMHLATMANDGRRRRHHRQESSRSGGRRQQRRYVVEMVGAPPQASPSQPTKRKRFLFCFPYIKSRRMRAQILRCFVSGIILILLVGIFLALYLSSNIYNTEFEVLLIMIVLLTAIFFAHGLVRLCMMVLHPLSPAEEAAAEERYRRRHGGQSGLPNIYGPGGYAIPHQPIRVVLARDEEAAGLESVTAKIQPPAYGLWRESVRVDPNRIYWQRNEDASVSSNSSRSRDASNNSSRSRSQSSGRGANMRGGAASSDADNDNSARDSTDGRQSPRPPSYMSDDGVQYVVEAQPRSIAPTAEIPLPQHPAEVGRTAPRPAW</sequence>
<name>A0ABP0ANE8_9PEZI</name>
<evidence type="ECO:0000256" key="1">
    <source>
        <dbReference type="SAM" id="MobiDB-lite"/>
    </source>
</evidence>
<evidence type="ECO:0000313" key="3">
    <source>
        <dbReference type="EMBL" id="CAK7208763.1"/>
    </source>
</evidence>
<feature type="region of interest" description="Disordered" evidence="1">
    <location>
        <begin position="135"/>
        <end position="243"/>
    </location>
</feature>
<proteinExistence type="predicted"/>
<feature type="compositionally biased region" description="Basic and acidic residues" evidence="1">
    <location>
        <begin position="14"/>
        <end position="34"/>
    </location>
</feature>
<organism evidence="3 4">
    <name type="scientific">Sporothrix bragantina</name>
    <dbReference type="NCBI Taxonomy" id="671064"/>
    <lineage>
        <taxon>Eukaryota</taxon>
        <taxon>Fungi</taxon>
        <taxon>Dikarya</taxon>
        <taxon>Ascomycota</taxon>
        <taxon>Pezizomycotina</taxon>
        <taxon>Sordariomycetes</taxon>
        <taxon>Sordariomycetidae</taxon>
        <taxon>Ophiostomatales</taxon>
        <taxon>Ophiostomataceae</taxon>
        <taxon>Sporothrix</taxon>
    </lineage>
</organism>
<feature type="transmembrane region" description="Helical" evidence="2">
    <location>
        <begin position="282"/>
        <end position="303"/>
    </location>
</feature>
<gene>
    <name evidence="3" type="ORF">SBRCBS47491_000203</name>
</gene>
<feature type="region of interest" description="Disordered" evidence="1">
    <location>
        <begin position="1"/>
        <end position="114"/>
    </location>
</feature>
<accession>A0ABP0ANE8</accession>
<feature type="compositionally biased region" description="Low complexity" evidence="1">
    <location>
        <begin position="429"/>
        <end position="466"/>
    </location>
</feature>
<comment type="caution">
    <text evidence="3">The sequence shown here is derived from an EMBL/GenBank/DDBJ whole genome shotgun (WGS) entry which is preliminary data.</text>
</comment>
<keyword evidence="2" id="KW-1133">Transmembrane helix</keyword>
<keyword evidence="2" id="KW-0472">Membrane</keyword>
<evidence type="ECO:0000313" key="4">
    <source>
        <dbReference type="Proteomes" id="UP001642406"/>
    </source>
</evidence>
<reference evidence="3 4" key="1">
    <citation type="submission" date="2024-01" db="EMBL/GenBank/DDBJ databases">
        <authorList>
            <person name="Allen C."/>
            <person name="Tagirdzhanova G."/>
        </authorList>
    </citation>
    <scope>NUCLEOTIDE SEQUENCE [LARGE SCALE GENOMIC DNA]</scope>
</reference>
<feature type="compositionally biased region" description="Polar residues" evidence="1">
    <location>
        <begin position="81"/>
        <end position="98"/>
    </location>
</feature>
<protein>
    <submittedName>
        <fullName evidence="3">Uncharacterized protein</fullName>
    </submittedName>
</protein>
<keyword evidence="2" id="KW-0812">Transmembrane</keyword>
<feature type="region of interest" description="Disordered" evidence="1">
    <location>
        <begin position="426"/>
        <end position="529"/>
    </location>
</feature>